<reference evidence="1 2" key="1">
    <citation type="submission" date="2019-06" db="EMBL/GenBank/DDBJ databases">
        <title>Draft genomes of female and male turbot (Scophthalmus maximus).</title>
        <authorList>
            <person name="Xu H."/>
            <person name="Xu X.-W."/>
            <person name="Shao C."/>
            <person name="Chen S."/>
        </authorList>
    </citation>
    <scope>NUCLEOTIDE SEQUENCE [LARGE SCALE GENOMIC DNA]</scope>
    <source>
        <strain evidence="1">Ysfricsl-2016a</strain>
        <tissue evidence="1">Blood</tissue>
    </source>
</reference>
<gene>
    <name evidence="1" type="ORF">F2P81_021832</name>
</gene>
<name>A0A6A4S187_SCOMX</name>
<accession>A0A6A4S187</accession>
<dbReference type="Proteomes" id="UP000438429">
    <property type="component" value="Unassembled WGS sequence"/>
</dbReference>
<protein>
    <submittedName>
        <fullName evidence="1">Uncharacterized protein</fullName>
    </submittedName>
</protein>
<organism evidence="1 2">
    <name type="scientific">Scophthalmus maximus</name>
    <name type="common">Turbot</name>
    <name type="synonym">Psetta maxima</name>
    <dbReference type="NCBI Taxonomy" id="52904"/>
    <lineage>
        <taxon>Eukaryota</taxon>
        <taxon>Metazoa</taxon>
        <taxon>Chordata</taxon>
        <taxon>Craniata</taxon>
        <taxon>Vertebrata</taxon>
        <taxon>Euteleostomi</taxon>
        <taxon>Actinopterygii</taxon>
        <taxon>Neopterygii</taxon>
        <taxon>Teleostei</taxon>
        <taxon>Neoteleostei</taxon>
        <taxon>Acanthomorphata</taxon>
        <taxon>Carangaria</taxon>
        <taxon>Pleuronectiformes</taxon>
        <taxon>Pleuronectoidei</taxon>
        <taxon>Scophthalmidae</taxon>
        <taxon>Scophthalmus</taxon>
    </lineage>
</organism>
<sequence length="122" mass="14110">MSEVISKVRKQQVNLMGLMEEIRVLRAPIYQRDQRIEWLEQGIDDLELFSRANDLIITGLDTKHRRYARATAGDHQGEDAASEELHTLEQQVVKFLTSKNSHIKNSKYQSVTLYKTKPTIVV</sequence>
<proteinExistence type="predicted"/>
<comment type="caution">
    <text evidence="1">The sequence shown here is derived from an EMBL/GenBank/DDBJ whole genome shotgun (WGS) entry which is preliminary data.</text>
</comment>
<evidence type="ECO:0000313" key="1">
    <source>
        <dbReference type="EMBL" id="KAF0024951.1"/>
    </source>
</evidence>
<dbReference type="EMBL" id="VEVO01000020">
    <property type="protein sequence ID" value="KAF0024951.1"/>
    <property type="molecule type" value="Genomic_DNA"/>
</dbReference>
<evidence type="ECO:0000313" key="2">
    <source>
        <dbReference type="Proteomes" id="UP000438429"/>
    </source>
</evidence>
<dbReference type="AlphaFoldDB" id="A0A6A4S187"/>